<reference evidence="2 3" key="1">
    <citation type="journal article" date="2011" name="PLoS Genet.">
        <title>Comparative genomic analysis of human fungal pathogens causing paracoccidioidomycosis.</title>
        <authorList>
            <person name="Desjardins C.A."/>
            <person name="Champion M.D."/>
            <person name="Holder J.W."/>
            <person name="Muszewska A."/>
            <person name="Goldberg J."/>
            <person name="Bailao A.M."/>
            <person name="Brigido M.M."/>
            <person name="Ferreira M.E."/>
            <person name="Garcia A.M."/>
            <person name="Grynberg M."/>
            <person name="Gujja S."/>
            <person name="Heiman D.I."/>
            <person name="Henn M.R."/>
            <person name="Kodira C.D."/>
            <person name="Leon-Narvaez H."/>
            <person name="Longo L.V."/>
            <person name="Ma L.J."/>
            <person name="Malavazi I."/>
            <person name="Matsuo A.L."/>
            <person name="Morais F.V."/>
            <person name="Pereira M."/>
            <person name="Rodriguez-Brito S."/>
            <person name="Sakthikumar S."/>
            <person name="Salem-Izacc S.M."/>
            <person name="Sykes S.M."/>
            <person name="Teixeira M.M."/>
            <person name="Vallejo M.C."/>
            <person name="Walter M.E."/>
            <person name="Yandava C."/>
            <person name="Young S."/>
            <person name="Zeng Q."/>
            <person name="Zucker J."/>
            <person name="Felipe M.S."/>
            <person name="Goldman G.H."/>
            <person name="Haas B.J."/>
            <person name="McEwen J.G."/>
            <person name="Nino-Vega G."/>
            <person name="Puccia R."/>
            <person name="San-Blas G."/>
            <person name="Soares C.M."/>
            <person name="Birren B.W."/>
            <person name="Cuomo C.A."/>
        </authorList>
    </citation>
    <scope>NUCLEOTIDE SEQUENCE [LARGE SCALE GENOMIC DNA]</scope>
    <source>
        <strain evidence="2 3">Pb18</strain>
    </source>
</reference>
<feature type="region of interest" description="Disordered" evidence="1">
    <location>
        <begin position="25"/>
        <end position="44"/>
    </location>
</feature>
<keyword evidence="3" id="KW-1185">Reference proteome</keyword>
<dbReference type="KEGG" id="pbn:PADG_11745"/>
<organism evidence="2 3">
    <name type="scientific">Paracoccidioides brasiliensis (strain Pb18)</name>
    <dbReference type="NCBI Taxonomy" id="502780"/>
    <lineage>
        <taxon>Eukaryota</taxon>
        <taxon>Fungi</taxon>
        <taxon>Dikarya</taxon>
        <taxon>Ascomycota</taxon>
        <taxon>Pezizomycotina</taxon>
        <taxon>Eurotiomycetes</taxon>
        <taxon>Eurotiomycetidae</taxon>
        <taxon>Onygenales</taxon>
        <taxon>Ajellomycetaceae</taxon>
        <taxon>Paracoccidioides</taxon>
    </lineage>
</organism>
<dbReference type="AlphaFoldDB" id="A0A0A0HUC8"/>
<dbReference type="VEuPathDB" id="FungiDB:PADG_11745"/>
<evidence type="ECO:0000256" key="1">
    <source>
        <dbReference type="SAM" id="MobiDB-lite"/>
    </source>
</evidence>
<dbReference type="EMBL" id="KN275960">
    <property type="protein sequence ID" value="KGM92207.1"/>
    <property type="molecule type" value="Genomic_DNA"/>
</dbReference>
<accession>A0A0A0HUC8</accession>
<dbReference type="Proteomes" id="UP000001628">
    <property type="component" value="Unassembled WGS sequence"/>
</dbReference>
<gene>
    <name evidence="2" type="ORF">PADG_11745</name>
</gene>
<sequence>MNTPLLGAGVGNNRGVEGEVIRGEEVGDDMYQPSSMGNPVGDGGKVMEYTQSEWKSVSECKVMSGIFNISASFTEDARLVDTESRKYNGMAGQKCLRTRDPSGWIGY</sequence>
<dbReference type="InParanoid" id="A0A0A0HUC8"/>
<dbReference type="HOGENOM" id="CLU_2210793_0_0_1"/>
<proteinExistence type="predicted"/>
<protein>
    <submittedName>
        <fullName evidence="2">Uncharacterized protein</fullName>
    </submittedName>
</protein>
<dbReference type="GeneID" id="22587642"/>
<evidence type="ECO:0000313" key="3">
    <source>
        <dbReference type="Proteomes" id="UP000001628"/>
    </source>
</evidence>
<dbReference type="RefSeq" id="XP_010759973.1">
    <property type="nucleotide sequence ID" value="XM_010761671.1"/>
</dbReference>
<name>A0A0A0HUC8_PARBD</name>
<evidence type="ECO:0000313" key="2">
    <source>
        <dbReference type="EMBL" id="KGM92207.1"/>
    </source>
</evidence>